<evidence type="ECO:0000259" key="3">
    <source>
        <dbReference type="Pfam" id="PF18443"/>
    </source>
</evidence>
<dbReference type="RefSeq" id="WP_217481811.1">
    <property type="nucleotide sequence ID" value="NZ_CABVPW010000010.1"/>
</dbReference>
<organism evidence="4 5">
    <name type="scientific">Burkholderia lata (strain ATCC 17760 / DSM 23089 / LMG 22485 / NCIMB 9086 / R18194 / 383)</name>
    <dbReference type="NCBI Taxonomy" id="482957"/>
    <lineage>
        <taxon>Bacteria</taxon>
        <taxon>Pseudomonadati</taxon>
        <taxon>Pseudomonadota</taxon>
        <taxon>Betaproteobacteria</taxon>
        <taxon>Burkholderiales</taxon>
        <taxon>Burkholderiaceae</taxon>
        <taxon>Burkholderia</taxon>
        <taxon>Burkholderia cepacia complex</taxon>
    </lineage>
</organism>
<feature type="signal peptide" evidence="1">
    <location>
        <begin position="1"/>
        <end position="20"/>
    </location>
</feature>
<dbReference type="Pfam" id="PF18426">
    <property type="entry name" value="Tli4_C"/>
    <property type="match status" value="1"/>
</dbReference>
<reference evidence="4 5" key="1">
    <citation type="submission" date="2019-09" db="EMBL/GenBank/DDBJ databases">
        <authorList>
            <person name="Depoorter E."/>
        </authorList>
    </citation>
    <scope>NUCLEOTIDE SEQUENCE [LARGE SCALE GENOMIC DNA]</scope>
    <source>
        <strain evidence="4">LMG 23254</strain>
    </source>
</reference>
<evidence type="ECO:0000313" key="5">
    <source>
        <dbReference type="Proteomes" id="UP000494218"/>
    </source>
</evidence>
<dbReference type="AlphaFoldDB" id="A0A6P2K917"/>
<evidence type="ECO:0000313" key="4">
    <source>
        <dbReference type="EMBL" id="VWB53720.1"/>
    </source>
</evidence>
<keyword evidence="1" id="KW-0732">Signal</keyword>
<protein>
    <recommendedName>
        <fullName evidence="6">Tle cognate immunity protein 4 C-terminal domain-containing protein</fullName>
    </recommendedName>
</protein>
<sequence length="353" mass="39247">MKLQRLIALTLAFLSATCMAGEPSINDSKTYCVGRYLVDVPADMTLYAQMGEYMFGLVQTNTKYPSISAFQQRMKARENGLKKLQRKSDLAFDQAIDLRDNGMIFLKSAVMYREKILGLEAYKWINGRTFFIDTDGFDPDKYTQITENLKNRFLPSLRARQPNQIPQDAGFCLKDGYFADDGKTPQHEIASITFDLPNAPSLLVHVTTMTAKPDAKSLLQRIDSGVIPGALQSLVLGIRTLQRGEHDVNGRKGEEGLWSLPTDGGFRAYQFHWEAQGRHLSPLEPTLSVELTTRADQPPGLTEEQATRLFESIVNSVRLRPASDGDQVSKTATPPVPSNAVVQTEAAGLRSGW</sequence>
<dbReference type="InterPro" id="IPR040761">
    <property type="entry name" value="Tli4_N"/>
</dbReference>
<dbReference type="Pfam" id="PF18443">
    <property type="entry name" value="Tli4_N"/>
    <property type="match status" value="1"/>
</dbReference>
<name>A0A6P2K917_BURL3</name>
<feature type="chain" id="PRO_5026861763" description="Tle cognate immunity protein 4 C-terminal domain-containing protein" evidence="1">
    <location>
        <begin position="21"/>
        <end position="353"/>
    </location>
</feature>
<feature type="domain" description="Tle cognate immunity protein 4 C-terminal" evidence="2">
    <location>
        <begin position="164"/>
        <end position="322"/>
    </location>
</feature>
<gene>
    <name evidence="4" type="ORF">BLA23254_02452</name>
</gene>
<evidence type="ECO:0000256" key="1">
    <source>
        <dbReference type="SAM" id="SignalP"/>
    </source>
</evidence>
<dbReference type="InterPro" id="IPR041290">
    <property type="entry name" value="Tli4_C"/>
</dbReference>
<evidence type="ECO:0008006" key="6">
    <source>
        <dbReference type="Google" id="ProtNLM"/>
    </source>
</evidence>
<accession>A0A6P2K917</accession>
<feature type="domain" description="Tle cognate immunity protein 4 N-terminal" evidence="3">
    <location>
        <begin position="29"/>
        <end position="147"/>
    </location>
</feature>
<proteinExistence type="predicted"/>
<dbReference type="Proteomes" id="UP000494218">
    <property type="component" value="Unassembled WGS sequence"/>
</dbReference>
<dbReference type="EMBL" id="CABVPW010000010">
    <property type="protein sequence ID" value="VWB53720.1"/>
    <property type="molecule type" value="Genomic_DNA"/>
</dbReference>
<evidence type="ECO:0000259" key="2">
    <source>
        <dbReference type="Pfam" id="PF18426"/>
    </source>
</evidence>